<dbReference type="PANTHER" id="PTHR11142:SF5">
    <property type="entry name" value="TRNA PSEUDOURIDINE(38_39) SYNTHASE"/>
    <property type="match status" value="1"/>
</dbReference>
<keyword evidence="2" id="KW-0819">tRNA processing</keyword>
<dbReference type="NCBIfam" id="TIGR00071">
    <property type="entry name" value="hisT_truA"/>
    <property type="match status" value="1"/>
</dbReference>
<dbReference type="EMBL" id="CP064812">
    <property type="protein sequence ID" value="QPG74404.1"/>
    <property type="molecule type" value="Genomic_DNA"/>
</dbReference>
<dbReference type="InterPro" id="IPR020094">
    <property type="entry name" value="TruA/RsuA/RluB/E/F_N"/>
</dbReference>
<dbReference type="HAMAP" id="MF_00171">
    <property type="entry name" value="TruA"/>
    <property type="match status" value="1"/>
</dbReference>
<dbReference type="GO" id="GO:0003723">
    <property type="term" value="F:RNA binding"/>
    <property type="evidence" value="ECO:0007669"/>
    <property type="project" value="InterPro"/>
</dbReference>
<keyword evidence="7" id="KW-1185">Reference proteome</keyword>
<dbReference type="GeneID" id="62195133"/>
<comment type="similarity">
    <text evidence="1">Belongs to the tRNA pseudouridine synthase TruA family.</text>
</comment>
<dbReference type="GO" id="GO:0005737">
    <property type="term" value="C:cytoplasm"/>
    <property type="evidence" value="ECO:0007669"/>
    <property type="project" value="TreeGrafter"/>
</dbReference>
<dbReference type="GO" id="GO:0005634">
    <property type="term" value="C:nucleus"/>
    <property type="evidence" value="ECO:0007669"/>
    <property type="project" value="TreeGrafter"/>
</dbReference>
<dbReference type="RefSeq" id="XP_038777969.1">
    <property type="nucleotide sequence ID" value="XM_038922041.1"/>
</dbReference>
<dbReference type="PANTHER" id="PTHR11142">
    <property type="entry name" value="PSEUDOURIDYLATE SYNTHASE"/>
    <property type="match status" value="1"/>
</dbReference>
<dbReference type="InterPro" id="IPR020095">
    <property type="entry name" value="PsdUridine_synth_TruA_C"/>
</dbReference>
<feature type="region of interest" description="Disordered" evidence="4">
    <location>
        <begin position="394"/>
        <end position="427"/>
    </location>
</feature>
<dbReference type="KEGG" id="bnn:FOA43_001732"/>
<keyword evidence="3" id="KW-0413">Isomerase</keyword>
<evidence type="ECO:0000313" key="7">
    <source>
        <dbReference type="Proteomes" id="UP000662931"/>
    </source>
</evidence>
<evidence type="ECO:0000256" key="1">
    <source>
        <dbReference type="ARBA" id="ARBA00009375"/>
    </source>
</evidence>
<dbReference type="CDD" id="cd02569">
    <property type="entry name" value="PseudoU_synth_ScPus3"/>
    <property type="match status" value="1"/>
</dbReference>
<proteinExistence type="inferred from homology"/>
<evidence type="ECO:0000256" key="3">
    <source>
        <dbReference type="ARBA" id="ARBA00023235"/>
    </source>
</evidence>
<dbReference type="GO" id="GO:0009982">
    <property type="term" value="F:pseudouridine synthase activity"/>
    <property type="evidence" value="ECO:0007669"/>
    <property type="project" value="InterPro"/>
</dbReference>
<dbReference type="Proteomes" id="UP000662931">
    <property type="component" value="Chromosome 1"/>
</dbReference>
<organism evidence="6 7">
    <name type="scientific">Eeniella nana</name>
    <name type="common">Yeast</name>
    <name type="synonym">Brettanomyces nanus</name>
    <dbReference type="NCBI Taxonomy" id="13502"/>
    <lineage>
        <taxon>Eukaryota</taxon>
        <taxon>Fungi</taxon>
        <taxon>Dikarya</taxon>
        <taxon>Ascomycota</taxon>
        <taxon>Saccharomycotina</taxon>
        <taxon>Pichiomycetes</taxon>
        <taxon>Pichiales</taxon>
        <taxon>Pichiaceae</taxon>
        <taxon>Brettanomyces</taxon>
    </lineage>
</organism>
<dbReference type="GO" id="GO:1990481">
    <property type="term" value="P:mRNA pseudouridine synthesis"/>
    <property type="evidence" value="ECO:0007669"/>
    <property type="project" value="TreeGrafter"/>
</dbReference>
<feature type="domain" description="Pseudouridine synthase I TruA alpha/beta" evidence="5">
    <location>
        <begin position="193"/>
        <end position="302"/>
    </location>
</feature>
<name>A0A875S5C5_EENNA</name>
<dbReference type="OrthoDB" id="25767at2759"/>
<protein>
    <recommendedName>
        <fullName evidence="5">Pseudouridine synthase I TruA alpha/beta domain-containing protein</fullName>
    </recommendedName>
</protein>
<dbReference type="InterPro" id="IPR020103">
    <property type="entry name" value="PsdUridine_synth_cat_dom_sf"/>
</dbReference>
<dbReference type="InterPro" id="IPR001406">
    <property type="entry name" value="PsdUridine_synth_TruA"/>
</dbReference>
<dbReference type="GO" id="GO:0031119">
    <property type="term" value="P:tRNA pseudouridine synthesis"/>
    <property type="evidence" value="ECO:0007669"/>
    <property type="project" value="TreeGrafter"/>
</dbReference>
<evidence type="ECO:0000256" key="4">
    <source>
        <dbReference type="SAM" id="MobiDB-lite"/>
    </source>
</evidence>
<feature type="compositionally biased region" description="Acidic residues" evidence="4">
    <location>
        <begin position="415"/>
        <end position="427"/>
    </location>
</feature>
<dbReference type="Pfam" id="PF01416">
    <property type="entry name" value="PseudoU_synth_1"/>
    <property type="match status" value="1"/>
</dbReference>
<dbReference type="InterPro" id="IPR041707">
    <property type="entry name" value="Pus3-like"/>
</dbReference>
<dbReference type="Gene3D" id="3.30.70.580">
    <property type="entry name" value="Pseudouridine synthase I, catalytic domain, N-terminal subdomain"/>
    <property type="match status" value="1"/>
</dbReference>
<sequence>MTDYSGWSRESLIKRIHELERDHPEDIRKRKRREQRDIDFSKYRTRLIGLKFAYLGWDYQGLAIQGLPTELPTVEEKIVEALQQVRLVKSCDTSEFEFSRCGRTDKGVSAMNQVISLKVRSNLTEEELADPANDAKELDYIKMLNHVLPPDIRFHAICLRPPVGFDARFSCKWRQYKYIFNGEALDIDKMKHAAQFFMGQHDFRNFCKIDGSKQLVNFTREVFNVSIHELDDEPGYYVLNLTGSAFLWHQVRCMMAVLFTIGQGLESWEMVPRLMDIKVFPGRPAYKLAHDIPLILYDCGYDEKTVEWTSGPTRKYVSHTGLNGVVNDYKIKAVVTEYLEKVVKKSIPEKMDKVIVKLGDGMGQVMRRFIPYDEKQKLEIPDVANARWRARKKRHAEQMEVEPESFHKRKRETVSELDADGILGTDD</sequence>
<gene>
    <name evidence="6" type="ORF">FOA43_001732</name>
</gene>
<reference evidence="6" key="1">
    <citation type="submission" date="2020-10" db="EMBL/GenBank/DDBJ databases">
        <authorList>
            <person name="Roach M.J.R."/>
        </authorList>
    </citation>
    <scope>NUCLEOTIDE SEQUENCE</scope>
    <source>
        <strain evidence="6">CBS 1945</strain>
    </source>
</reference>
<dbReference type="Gene3D" id="3.30.70.660">
    <property type="entry name" value="Pseudouridine synthase I, catalytic domain, C-terminal subdomain"/>
    <property type="match status" value="1"/>
</dbReference>
<evidence type="ECO:0000313" key="6">
    <source>
        <dbReference type="EMBL" id="QPG74404.1"/>
    </source>
</evidence>
<evidence type="ECO:0000256" key="2">
    <source>
        <dbReference type="ARBA" id="ARBA00022694"/>
    </source>
</evidence>
<dbReference type="FunFam" id="3.30.70.580:FF:000020">
    <property type="entry name" value="tRNA pseudouridine synthase"/>
    <property type="match status" value="1"/>
</dbReference>
<dbReference type="SUPFAM" id="SSF55120">
    <property type="entry name" value="Pseudouridine synthase"/>
    <property type="match status" value="1"/>
</dbReference>
<accession>A0A875S5C5</accession>
<evidence type="ECO:0000259" key="5">
    <source>
        <dbReference type="Pfam" id="PF01416"/>
    </source>
</evidence>
<dbReference type="InterPro" id="IPR020097">
    <property type="entry name" value="PsdUridine_synth_TruA_a/b_dom"/>
</dbReference>
<dbReference type="AlphaFoldDB" id="A0A875S5C5"/>